<protein>
    <submittedName>
        <fullName evidence="1">Chromosome 2 open reading frame 69</fullName>
    </submittedName>
</protein>
<name>A0A4W3JBG8_CALMI</name>
<dbReference type="GeneTree" id="ENSGT00390000005550"/>
<dbReference type="AlphaFoldDB" id="A0A4W3JBG8"/>
<reference evidence="1" key="5">
    <citation type="submission" date="2025-09" db="UniProtKB">
        <authorList>
            <consortium name="Ensembl"/>
        </authorList>
    </citation>
    <scope>IDENTIFICATION</scope>
</reference>
<sequence>MARHAENARWQQWSLEDTAALLLRRFPSSHVWIVKASRMHLHKFSCYDNFVESDLFGAPKHSPDYGALGHLRALLSNASKQSRSLLCPGRTDRRVSTAPAQTILIGFSKGCVVLNQLLHELSEAQKDEELAAFIQTISQVYWLDGGHAGGSNTWVTSPEVLQELARTGIPVQTHVTPYQVRDSMRAWIGKEHEKFVRLLRELGANVTDQLHFENQPPSLKNHFQVLKMF</sequence>
<dbReference type="Pfam" id="PF10561">
    <property type="entry name" value="C2orf69"/>
    <property type="match status" value="2"/>
</dbReference>
<dbReference type="GO" id="GO:0005739">
    <property type="term" value="C:mitochondrion"/>
    <property type="evidence" value="ECO:0007669"/>
    <property type="project" value="TreeGrafter"/>
</dbReference>
<evidence type="ECO:0000313" key="2">
    <source>
        <dbReference type="Proteomes" id="UP000314986"/>
    </source>
</evidence>
<dbReference type="InParanoid" id="A0A4W3JBG8"/>
<dbReference type="PANTHER" id="PTHR31296">
    <property type="entry name" value="UPF0565 PROTEIN C2ORF69"/>
    <property type="match status" value="1"/>
</dbReference>
<accession>A0A4W3JBG8</accession>
<proteinExistence type="predicted"/>
<reference evidence="2" key="2">
    <citation type="journal article" date="2007" name="PLoS Biol.">
        <title>Survey sequencing and comparative analysis of the elephant shark (Callorhinchus milii) genome.</title>
        <authorList>
            <person name="Venkatesh B."/>
            <person name="Kirkness E.F."/>
            <person name="Loh Y.H."/>
            <person name="Halpern A.L."/>
            <person name="Lee A.P."/>
            <person name="Johnson J."/>
            <person name="Dandona N."/>
            <person name="Viswanathan L.D."/>
            <person name="Tay A."/>
            <person name="Venter J.C."/>
            <person name="Strausberg R.L."/>
            <person name="Brenner S."/>
        </authorList>
    </citation>
    <scope>NUCLEOTIDE SEQUENCE [LARGE SCALE GENOMIC DNA]</scope>
</reference>
<dbReference type="PANTHER" id="PTHR31296:SF1">
    <property type="entry name" value="MITOCHONDRIAL PROTEIN C2ORF69"/>
    <property type="match status" value="1"/>
</dbReference>
<dbReference type="OMA" id="QNEFSIM"/>
<reference evidence="1" key="4">
    <citation type="submission" date="2025-08" db="UniProtKB">
        <authorList>
            <consortium name="Ensembl"/>
        </authorList>
    </citation>
    <scope>IDENTIFICATION</scope>
</reference>
<reference evidence="2" key="3">
    <citation type="journal article" date="2014" name="Nature">
        <title>Elephant shark genome provides unique insights into gnathostome evolution.</title>
        <authorList>
            <consortium name="International Elephant Shark Genome Sequencing Consortium"/>
            <person name="Venkatesh B."/>
            <person name="Lee A.P."/>
            <person name="Ravi V."/>
            <person name="Maurya A.K."/>
            <person name="Lian M.M."/>
            <person name="Swann J.B."/>
            <person name="Ohta Y."/>
            <person name="Flajnik M.F."/>
            <person name="Sutoh Y."/>
            <person name="Kasahara M."/>
            <person name="Hoon S."/>
            <person name="Gangu V."/>
            <person name="Roy S.W."/>
            <person name="Irimia M."/>
            <person name="Korzh V."/>
            <person name="Kondrychyn I."/>
            <person name="Lim Z.W."/>
            <person name="Tay B.H."/>
            <person name="Tohari S."/>
            <person name="Kong K.W."/>
            <person name="Ho S."/>
            <person name="Lorente-Galdos B."/>
            <person name="Quilez J."/>
            <person name="Marques-Bonet T."/>
            <person name="Raney B.J."/>
            <person name="Ingham P.W."/>
            <person name="Tay A."/>
            <person name="Hillier L.W."/>
            <person name="Minx P."/>
            <person name="Boehm T."/>
            <person name="Wilson R.K."/>
            <person name="Brenner S."/>
            <person name="Warren W.C."/>
        </authorList>
    </citation>
    <scope>NUCLEOTIDE SEQUENCE [LARGE SCALE GENOMIC DNA]</scope>
</reference>
<keyword evidence="2" id="KW-1185">Reference proteome</keyword>
<dbReference type="Proteomes" id="UP000314986">
    <property type="component" value="Unassembled WGS sequence"/>
</dbReference>
<evidence type="ECO:0000313" key="1">
    <source>
        <dbReference type="Ensembl" id="ENSCMIP00000029705.1"/>
    </source>
</evidence>
<reference evidence="2" key="1">
    <citation type="journal article" date="2006" name="Science">
        <title>Ancient noncoding elements conserved in the human genome.</title>
        <authorList>
            <person name="Venkatesh B."/>
            <person name="Kirkness E.F."/>
            <person name="Loh Y.H."/>
            <person name="Halpern A.L."/>
            <person name="Lee A.P."/>
            <person name="Johnson J."/>
            <person name="Dandona N."/>
            <person name="Viswanathan L.D."/>
            <person name="Tay A."/>
            <person name="Venter J.C."/>
            <person name="Strausberg R.L."/>
            <person name="Brenner S."/>
        </authorList>
    </citation>
    <scope>NUCLEOTIDE SEQUENCE [LARGE SCALE GENOMIC DNA]</scope>
</reference>
<organism evidence="1 2">
    <name type="scientific">Callorhinchus milii</name>
    <name type="common">Ghost shark</name>
    <dbReference type="NCBI Taxonomy" id="7868"/>
    <lineage>
        <taxon>Eukaryota</taxon>
        <taxon>Metazoa</taxon>
        <taxon>Chordata</taxon>
        <taxon>Craniata</taxon>
        <taxon>Vertebrata</taxon>
        <taxon>Chondrichthyes</taxon>
        <taxon>Holocephali</taxon>
        <taxon>Chimaeriformes</taxon>
        <taxon>Callorhinchidae</taxon>
        <taxon>Callorhinchus</taxon>
    </lineage>
</organism>
<dbReference type="InterPro" id="IPR018881">
    <property type="entry name" value="C2orf69_mit"/>
</dbReference>
<dbReference type="Ensembl" id="ENSCMIT00000030171.1">
    <property type="protein sequence ID" value="ENSCMIP00000029705.1"/>
    <property type="gene ID" value="ENSCMIG00000012823.1"/>
</dbReference>